<evidence type="ECO:0000313" key="5">
    <source>
        <dbReference type="EMBL" id="PJF16762.1"/>
    </source>
</evidence>
<keyword evidence="2" id="KW-0378">Hydrolase</keyword>
<comment type="caution">
    <text evidence="5">The sequence shown here is derived from an EMBL/GenBank/DDBJ whole genome shotgun (WGS) entry which is preliminary data.</text>
</comment>
<keyword evidence="4" id="KW-0479">Metal-binding</keyword>
<feature type="binding site" evidence="4">
    <location>
        <position position="18"/>
    </location>
    <ligand>
        <name>Zn(2+)</name>
        <dbReference type="ChEBI" id="CHEBI:29105"/>
        <label>1</label>
    </ligand>
</feature>
<dbReference type="AlphaFoldDB" id="A0A2H9TG57"/>
<dbReference type="Gene3D" id="3.40.630.10">
    <property type="entry name" value="Zn peptidases"/>
    <property type="match status" value="1"/>
</dbReference>
<dbReference type="PIRSF" id="PIRSF036696">
    <property type="entry name" value="ACY-1"/>
    <property type="match status" value="1"/>
</dbReference>
<feature type="binding site" evidence="4">
    <location>
        <position position="112"/>
    </location>
    <ligand>
        <name>Zn(2+)</name>
        <dbReference type="ChEBI" id="CHEBI:29105"/>
        <label>1</label>
    </ligand>
</feature>
<proteinExistence type="inferred from homology"/>
<evidence type="ECO:0000256" key="4">
    <source>
        <dbReference type="PIRSR" id="PIRSR036696-2"/>
    </source>
</evidence>
<name>A0A2H9TG57_9FUNG</name>
<dbReference type="PANTHER" id="PTHR45892">
    <property type="entry name" value="AMINOACYLASE-1"/>
    <property type="match status" value="1"/>
</dbReference>
<dbReference type="InterPro" id="IPR002933">
    <property type="entry name" value="Peptidase_M20"/>
</dbReference>
<dbReference type="PANTHER" id="PTHR45892:SF1">
    <property type="entry name" value="AMINOACYLASE-1"/>
    <property type="match status" value="1"/>
</dbReference>
<evidence type="ECO:0000256" key="1">
    <source>
        <dbReference type="ARBA" id="ARBA00006247"/>
    </source>
</evidence>
<feature type="binding site" evidence="4">
    <location>
        <position position="85"/>
    </location>
    <ligand>
        <name>Zn(2+)</name>
        <dbReference type="ChEBI" id="CHEBI:29105"/>
        <label>2</label>
    </ligand>
</feature>
<gene>
    <name evidence="5" type="ORF">PSACC_03432</name>
</gene>
<comment type="cofactor">
    <cofactor evidence="4">
        <name>Zn(2+)</name>
        <dbReference type="ChEBI" id="CHEBI:29105"/>
    </cofactor>
    <text evidence="4">Binds 2 Zn(2+) ions per subunit.</text>
</comment>
<dbReference type="InterPro" id="IPR001261">
    <property type="entry name" value="ArgE/DapE_CS"/>
</dbReference>
<accession>A0A2H9TG57</accession>
<protein>
    <recommendedName>
        <fullName evidence="7">N-acyl-L-amino-acid amidohydrolase</fullName>
    </recommendedName>
</protein>
<feature type="binding site" evidence="4">
    <location>
        <position position="50"/>
    </location>
    <ligand>
        <name>Zn(2+)</name>
        <dbReference type="ChEBI" id="CHEBI:29105"/>
        <label>2</label>
    </ligand>
</feature>
<organism evidence="5 6">
    <name type="scientific">Paramicrosporidium saccamoebae</name>
    <dbReference type="NCBI Taxonomy" id="1246581"/>
    <lineage>
        <taxon>Eukaryota</taxon>
        <taxon>Fungi</taxon>
        <taxon>Fungi incertae sedis</taxon>
        <taxon>Cryptomycota</taxon>
        <taxon>Cryptomycota incertae sedis</taxon>
        <taxon>Paramicrosporidium</taxon>
    </lineage>
</organism>
<feature type="binding site" evidence="4">
    <location>
        <position position="50"/>
    </location>
    <ligand>
        <name>Zn(2+)</name>
        <dbReference type="ChEBI" id="CHEBI:29105"/>
        <label>1</label>
    </ligand>
</feature>
<evidence type="ECO:0008006" key="7">
    <source>
        <dbReference type="Google" id="ProtNLM"/>
    </source>
</evidence>
<evidence type="ECO:0000256" key="3">
    <source>
        <dbReference type="PIRSR" id="PIRSR036696-1"/>
    </source>
</evidence>
<dbReference type="PROSITE" id="PS00759">
    <property type="entry name" value="ARGE_DAPE_CPG2_2"/>
    <property type="match status" value="1"/>
</dbReference>
<sequence length="261" mass="28553">MSLHGSNPTLPSLLLNSHTDVVPVTLEKWTHDPFSADLVDGKIYARGSQDMKSVGIAYLEAIRRLKKDGHAFARSVHLSFVPDEEIGGADGMEVFVGTDMFKALNVGFALDEGIPTPFPSFLLFNSERAPWCICCTIKLINVGIKLTARGNAGHGSVMLQGTAVERLLACLDKVRQFRAEQSGKLYKSDNLIRDAGKTFDVTTFTGATDARFLRQMGIPAIGFSPFRNTPLLLHDHDEHIGIDVYLEGISIYQSIIASLTS</sequence>
<dbReference type="SUPFAM" id="SSF53187">
    <property type="entry name" value="Zn-dependent exopeptidases"/>
    <property type="match status" value="1"/>
</dbReference>
<feature type="active site" evidence="3">
    <location>
        <position position="20"/>
    </location>
</feature>
<dbReference type="EMBL" id="MTSL01000208">
    <property type="protein sequence ID" value="PJF16762.1"/>
    <property type="molecule type" value="Genomic_DNA"/>
</dbReference>
<evidence type="ECO:0000313" key="6">
    <source>
        <dbReference type="Proteomes" id="UP000240830"/>
    </source>
</evidence>
<feature type="active site" description="Proton acceptor" evidence="3">
    <location>
        <position position="84"/>
    </location>
</feature>
<dbReference type="Proteomes" id="UP000240830">
    <property type="component" value="Unassembled WGS sequence"/>
</dbReference>
<dbReference type="Pfam" id="PF01546">
    <property type="entry name" value="Peptidase_M20"/>
    <property type="match status" value="1"/>
</dbReference>
<dbReference type="GO" id="GO:0046872">
    <property type="term" value="F:metal ion binding"/>
    <property type="evidence" value="ECO:0007669"/>
    <property type="project" value="UniProtKB-KW"/>
</dbReference>
<reference evidence="5 6" key="1">
    <citation type="submission" date="2016-10" db="EMBL/GenBank/DDBJ databases">
        <title>The genome of Paramicrosporidium saccamoebae is the missing link in understanding Cryptomycota and Microsporidia evolution.</title>
        <authorList>
            <person name="Quandt C.A."/>
            <person name="Beaudet D."/>
            <person name="Corsaro D."/>
            <person name="Michel R."/>
            <person name="Corradi N."/>
            <person name="James T."/>
        </authorList>
    </citation>
    <scope>NUCLEOTIDE SEQUENCE [LARGE SCALE GENOMIC DNA]</scope>
    <source>
        <strain evidence="5 6">KSL3</strain>
    </source>
</reference>
<keyword evidence="6" id="KW-1185">Reference proteome</keyword>
<dbReference type="GO" id="GO:0004046">
    <property type="term" value="F:aminoacylase activity"/>
    <property type="evidence" value="ECO:0007669"/>
    <property type="project" value="TreeGrafter"/>
</dbReference>
<dbReference type="PROSITE" id="PS00758">
    <property type="entry name" value="ARGE_DAPE_CPG2_1"/>
    <property type="match status" value="1"/>
</dbReference>
<comment type="similarity">
    <text evidence="1">Belongs to the peptidase M20A family.</text>
</comment>
<dbReference type="STRING" id="1246581.A0A2H9TG57"/>
<keyword evidence="4" id="KW-0862">Zinc</keyword>
<dbReference type="InterPro" id="IPR052083">
    <property type="entry name" value="Aminoacylase-1_M20A"/>
</dbReference>
<dbReference type="Gene3D" id="1.10.150.900">
    <property type="match status" value="1"/>
</dbReference>
<evidence type="ECO:0000256" key="2">
    <source>
        <dbReference type="ARBA" id="ARBA00022801"/>
    </source>
</evidence>
<dbReference type="OrthoDB" id="3064516at2759"/>